<evidence type="ECO:0000313" key="1">
    <source>
        <dbReference type="EMBL" id="HEC06775.1"/>
    </source>
</evidence>
<dbReference type="AlphaFoldDB" id="A0A831RXZ4"/>
<organism evidence="1">
    <name type="scientific">Thiolapillus brandeum</name>
    <dbReference type="NCBI Taxonomy" id="1076588"/>
    <lineage>
        <taxon>Bacteria</taxon>
        <taxon>Pseudomonadati</taxon>
        <taxon>Pseudomonadota</taxon>
        <taxon>Gammaproteobacteria</taxon>
        <taxon>Chromatiales</taxon>
        <taxon>Sedimenticolaceae</taxon>
        <taxon>Thiolapillus</taxon>
    </lineage>
</organism>
<accession>A0A831RXZ4</accession>
<proteinExistence type="predicted"/>
<comment type="caution">
    <text evidence="1">The sequence shown here is derived from an EMBL/GenBank/DDBJ whole genome shotgun (WGS) entry which is preliminary data.</text>
</comment>
<dbReference type="EMBL" id="DRLF01000278">
    <property type="protein sequence ID" value="HEC06775.1"/>
    <property type="molecule type" value="Genomic_DNA"/>
</dbReference>
<name>A0A831RXZ4_9GAMM</name>
<gene>
    <name evidence="1" type="ORF">ENJ12_07985</name>
</gene>
<reference evidence="1" key="1">
    <citation type="journal article" date="2020" name="mSystems">
        <title>Genome- and Community-Level Interaction Insights into Carbon Utilization and Element Cycling Functions of Hydrothermarchaeota in Hydrothermal Sediment.</title>
        <authorList>
            <person name="Zhou Z."/>
            <person name="Liu Y."/>
            <person name="Xu W."/>
            <person name="Pan J."/>
            <person name="Luo Z.H."/>
            <person name="Li M."/>
        </authorList>
    </citation>
    <scope>NUCLEOTIDE SEQUENCE [LARGE SCALE GENOMIC DNA]</scope>
    <source>
        <strain evidence="1">HyVt-458</strain>
    </source>
</reference>
<sequence>MNINHRKTLDLAREGHWQEAHERVQPHYDSLSCQIHAYLHRVEGDDWNADYWYRKAGVQRPHNSVEEELERLYGLLGENGQ</sequence>
<dbReference type="Proteomes" id="UP000886339">
    <property type="component" value="Unassembled WGS sequence"/>
</dbReference>
<protein>
    <submittedName>
        <fullName evidence="1">Uncharacterized protein</fullName>
    </submittedName>
</protein>